<reference evidence="8" key="1">
    <citation type="submission" date="2015-10" db="EMBL/GenBank/DDBJ databases">
        <authorList>
            <person name="Gilbert D.G."/>
        </authorList>
    </citation>
    <scope>NUCLEOTIDE SEQUENCE</scope>
</reference>
<evidence type="ECO:0000256" key="5">
    <source>
        <dbReference type="ARBA" id="ARBA00023136"/>
    </source>
</evidence>
<dbReference type="GO" id="GO:0005886">
    <property type="term" value="C:plasma membrane"/>
    <property type="evidence" value="ECO:0007669"/>
    <property type="project" value="UniProtKB-SubCell"/>
</dbReference>
<feature type="transmembrane region" description="Helical" evidence="6">
    <location>
        <begin position="275"/>
        <end position="293"/>
    </location>
</feature>
<feature type="transmembrane region" description="Helical" evidence="6">
    <location>
        <begin position="126"/>
        <end position="145"/>
    </location>
</feature>
<proteinExistence type="predicted"/>
<comment type="subcellular location">
    <subcellularLocation>
        <location evidence="1">Cell membrane</location>
        <topology evidence="1">Multi-pass membrane protein</topology>
    </subcellularLocation>
</comment>
<evidence type="ECO:0000313" key="8">
    <source>
        <dbReference type="EMBL" id="CUV09636.1"/>
    </source>
</evidence>
<dbReference type="Pfam" id="PF00892">
    <property type="entry name" value="EamA"/>
    <property type="match status" value="2"/>
</dbReference>
<feature type="transmembrane region" description="Helical" evidence="6">
    <location>
        <begin position="65"/>
        <end position="85"/>
    </location>
</feature>
<dbReference type="SUPFAM" id="SSF103481">
    <property type="entry name" value="Multidrug resistance efflux transporter EmrE"/>
    <property type="match status" value="2"/>
</dbReference>
<dbReference type="InterPro" id="IPR000620">
    <property type="entry name" value="EamA_dom"/>
</dbReference>
<dbReference type="PANTHER" id="PTHR32322:SF18">
    <property type="entry name" value="S-ADENOSYLMETHIONINE_S-ADENOSYLHOMOCYSTEINE TRANSPORTER"/>
    <property type="match status" value="1"/>
</dbReference>
<dbReference type="AlphaFoldDB" id="A0A160VG27"/>
<feature type="transmembrane region" description="Helical" evidence="6">
    <location>
        <begin position="157"/>
        <end position="179"/>
    </location>
</feature>
<protein>
    <submittedName>
        <fullName evidence="8">Permease of the drug/metabolite transporter (DMT) superfamily</fullName>
    </submittedName>
</protein>
<feature type="transmembrane region" description="Helical" evidence="6">
    <location>
        <begin position="191"/>
        <end position="210"/>
    </location>
</feature>
<feature type="domain" description="EamA" evidence="7">
    <location>
        <begin position="157"/>
        <end position="293"/>
    </location>
</feature>
<accession>A0A160VG27</accession>
<gene>
    <name evidence="8" type="ORF">MGWOODY_Mmi1079</name>
</gene>
<keyword evidence="3 6" id="KW-0812">Transmembrane</keyword>
<keyword evidence="2" id="KW-1003">Cell membrane</keyword>
<evidence type="ECO:0000256" key="6">
    <source>
        <dbReference type="SAM" id="Phobius"/>
    </source>
</evidence>
<dbReference type="EMBL" id="FAXC01000278">
    <property type="protein sequence ID" value="CUV09636.1"/>
    <property type="molecule type" value="Genomic_DNA"/>
</dbReference>
<dbReference type="PANTHER" id="PTHR32322">
    <property type="entry name" value="INNER MEMBRANE TRANSPORTER"/>
    <property type="match status" value="1"/>
</dbReference>
<organism evidence="8">
    <name type="scientific">hydrothermal vent metagenome</name>
    <dbReference type="NCBI Taxonomy" id="652676"/>
    <lineage>
        <taxon>unclassified sequences</taxon>
        <taxon>metagenomes</taxon>
        <taxon>ecological metagenomes</taxon>
    </lineage>
</organism>
<evidence type="ECO:0000256" key="1">
    <source>
        <dbReference type="ARBA" id="ARBA00004651"/>
    </source>
</evidence>
<evidence type="ECO:0000259" key="7">
    <source>
        <dbReference type="Pfam" id="PF00892"/>
    </source>
</evidence>
<feature type="domain" description="EamA" evidence="7">
    <location>
        <begin position="9"/>
        <end position="142"/>
    </location>
</feature>
<sequence length="299" mass="33228">MMRKILPPLAVILAALLWSLDGFLRQELYSISSFLVVMLEHTLGAILFLPFLIKSWPEIKTLGQRGWISILWISICGGILGTFFYTKALSYVNYIDLSVVVLIQKLQPLFAISLAAIILKEKLSQRFIGLAMVAMIGGYLVTFGTTPITDWDDKTTIAALLALLAAFSWGSSTVLGKHALNRLPFTTVTSLRLFLTAIFAIIIFSVTSGIETIDVLTTNQWKYLIFIVLSTGAVALFFYYYGLQHLPASHTTIYELVWPLSAVFLDWAIRGRMLGFTQFIGAGLLLGSMILLTREKTNG</sequence>
<dbReference type="InterPro" id="IPR050638">
    <property type="entry name" value="AA-Vitamin_Transporters"/>
</dbReference>
<name>A0A160VG27_9ZZZZ</name>
<feature type="transmembrane region" description="Helical" evidence="6">
    <location>
        <begin position="97"/>
        <end position="119"/>
    </location>
</feature>
<evidence type="ECO:0000256" key="3">
    <source>
        <dbReference type="ARBA" id="ARBA00022692"/>
    </source>
</evidence>
<feature type="transmembrane region" description="Helical" evidence="6">
    <location>
        <begin position="222"/>
        <end position="241"/>
    </location>
</feature>
<keyword evidence="5 6" id="KW-0472">Membrane</keyword>
<dbReference type="InterPro" id="IPR037185">
    <property type="entry name" value="EmrE-like"/>
</dbReference>
<evidence type="ECO:0000256" key="2">
    <source>
        <dbReference type="ARBA" id="ARBA00022475"/>
    </source>
</evidence>
<keyword evidence="4 6" id="KW-1133">Transmembrane helix</keyword>
<evidence type="ECO:0000256" key="4">
    <source>
        <dbReference type="ARBA" id="ARBA00022989"/>
    </source>
</evidence>
<feature type="transmembrane region" description="Helical" evidence="6">
    <location>
        <begin position="35"/>
        <end position="53"/>
    </location>
</feature>